<comment type="caution">
    <text evidence="2">The sequence shown here is derived from an EMBL/GenBank/DDBJ whole genome shotgun (WGS) entry which is preliminary data.</text>
</comment>
<reference evidence="2" key="1">
    <citation type="submission" date="2019-08" db="EMBL/GenBank/DDBJ databases">
        <authorList>
            <person name="Kucharzyk K."/>
            <person name="Murdoch R.W."/>
            <person name="Higgins S."/>
            <person name="Loffler F."/>
        </authorList>
    </citation>
    <scope>NUCLEOTIDE SEQUENCE</scope>
</reference>
<dbReference type="AlphaFoldDB" id="A0A644WXZ6"/>
<feature type="compositionally biased region" description="Basic and acidic residues" evidence="1">
    <location>
        <begin position="1"/>
        <end position="10"/>
    </location>
</feature>
<gene>
    <name evidence="2" type="ORF">SDC9_53217</name>
</gene>
<sequence length="64" mass="7020">MSLSKNDVEGKNNIPPSESDEGAEGHGTVVFAFVKTVPCSGSIEKYRKTLKFLRVNYGRNDGML</sequence>
<proteinExistence type="predicted"/>
<accession>A0A644WXZ6</accession>
<evidence type="ECO:0000256" key="1">
    <source>
        <dbReference type="SAM" id="MobiDB-lite"/>
    </source>
</evidence>
<evidence type="ECO:0000313" key="2">
    <source>
        <dbReference type="EMBL" id="MPM06914.1"/>
    </source>
</evidence>
<feature type="region of interest" description="Disordered" evidence="1">
    <location>
        <begin position="1"/>
        <end position="24"/>
    </location>
</feature>
<name>A0A644WXZ6_9ZZZZ</name>
<protein>
    <submittedName>
        <fullName evidence="2">Uncharacterized protein</fullName>
    </submittedName>
</protein>
<organism evidence="2">
    <name type="scientific">bioreactor metagenome</name>
    <dbReference type="NCBI Taxonomy" id="1076179"/>
    <lineage>
        <taxon>unclassified sequences</taxon>
        <taxon>metagenomes</taxon>
        <taxon>ecological metagenomes</taxon>
    </lineage>
</organism>
<dbReference type="EMBL" id="VSSQ01001278">
    <property type="protein sequence ID" value="MPM06914.1"/>
    <property type="molecule type" value="Genomic_DNA"/>
</dbReference>